<gene>
    <name evidence="1" type="ORF">BESB_010170</name>
</gene>
<evidence type="ECO:0000313" key="2">
    <source>
        <dbReference type="Proteomes" id="UP000224006"/>
    </source>
</evidence>
<proteinExistence type="predicted"/>
<protein>
    <submittedName>
        <fullName evidence="1">Uncharacterized protein</fullName>
    </submittedName>
</protein>
<dbReference type="EMBL" id="NWUJ01000001">
    <property type="protein sequence ID" value="PFH38675.1"/>
    <property type="molecule type" value="Genomic_DNA"/>
</dbReference>
<comment type="caution">
    <text evidence="1">The sequence shown here is derived from an EMBL/GenBank/DDBJ whole genome shotgun (WGS) entry which is preliminary data.</text>
</comment>
<keyword evidence="2" id="KW-1185">Reference proteome</keyword>
<dbReference type="RefSeq" id="XP_029222684.1">
    <property type="nucleotide sequence ID" value="XM_029359771.1"/>
</dbReference>
<dbReference type="VEuPathDB" id="ToxoDB:BESB_010170"/>
<dbReference type="KEGG" id="bbes:BESB_010170"/>
<organism evidence="1 2">
    <name type="scientific">Besnoitia besnoiti</name>
    <name type="common">Apicomplexan protozoan</name>
    <dbReference type="NCBI Taxonomy" id="94643"/>
    <lineage>
        <taxon>Eukaryota</taxon>
        <taxon>Sar</taxon>
        <taxon>Alveolata</taxon>
        <taxon>Apicomplexa</taxon>
        <taxon>Conoidasida</taxon>
        <taxon>Coccidia</taxon>
        <taxon>Eucoccidiorida</taxon>
        <taxon>Eimeriorina</taxon>
        <taxon>Sarcocystidae</taxon>
        <taxon>Besnoitia</taxon>
    </lineage>
</organism>
<accession>A0A2A9MKZ1</accession>
<reference evidence="1 2" key="1">
    <citation type="submission" date="2017-09" db="EMBL/GenBank/DDBJ databases">
        <title>Genome sequencing of Besnoitia besnoiti strain Bb-Ger1.</title>
        <authorList>
            <person name="Schares G."/>
            <person name="Venepally P."/>
            <person name="Lorenzi H.A."/>
        </authorList>
    </citation>
    <scope>NUCLEOTIDE SEQUENCE [LARGE SCALE GENOMIC DNA]</scope>
    <source>
        <strain evidence="1 2">Bb-Ger1</strain>
    </source>
</reference>
<evidence type="ECO:0000313" key="1">
    <source>
        <dbReference type="EMBL" id="PFH38675.1"/>
    </source>
</evidence>
<sequence length="337" mass="36088">MLVCPSSLFPYAPTLPWPKKERLQRGDLLRDVLSAGTLRVAGVGSTAVSLGPMTIVAAQNRGEEGNYSSPEPTGFFPQYMRMIAGIIGSHYGSTVTVQWLFYPSVEEAQQAVLRGQAHMTDIYFLLGQSTPGEPQPLMDFYATCPVVGSPALLILREDQVAENPGAPGMPAKQPATNSASSLDKHALLNLNRRIDNTSDERERKVVFVSRDLANTVQHSLSPKALLHFAADLDSAISMVRDGHAAAVFTTGVVPPLSPPMTVVNAHLLLAKGAWIERTHALECMEEEHENGLTAYAQEKASEGTSKLESAHAPEAISSVTLSLIFGGVIAVSSAVAF</sequence>
<dbReference type="OrthoDB" id="330264at2759"/>
<dbReference type="AlphaFoldDB" id="A0A2A9MKZ1"/>
<name>A0A2A9MKZ1_BESBE</name>
<dbReference type="GeneID" id="40306079"/>
<dbReference type="Proteomes" id="UP000224006">
    <property type="component" value="Chromosome I"/>
</dbReference>